<reference evidence="4" key="1">
    <citation type="journal article" date="2014" name="Int. J. Syst. Evol. Microbiol.">
        <title>Complete genome of a new Firmicutes species belonging to the dominant human colonic microbiota ('Ruminococcus bicirculans') reveals two chromosomes and a selective capacity to utilize plant glucans.</title>
        <authorList>
            <consortium name="NISC Comparative Sequencing Program"/>
            <person name="Wegmann U."/>
            <person name="Louis P."/>
            <person name="Goesmann A."/>
            <person name="Henrissat B."/>
            <person name="Duncan S.H."/>
            <person name="Flint H.J."/>
        </authorList>
    </citation>
    <scope>NUCLEOTIDE SEQUENCE</scope>
    <source>
        <strain evidence="4">NBRC 108219</strain>
    </source>
</reference>
<protein>
    <recommendedName>
        <fullName evidence="3">Peptidase M56 domain-containing protein</fullName>
    </recommendedName>
</protein>
<evidence type="ECO:0000313" key="4">
    <source>
        <dbReference type="EMBL" id="GLQ22637.1"/>
    </source>
</evidence>
<feature type="transmembrane region" description="Helical" evidence="2">
    <location>
        <begin position="34"/>
        <end position="53"/>
    </location>
</feature>
<gene>
    <name evidence="4" type="ORF">GCM10007853_05110</name>
</gene>
<keyword evidence="2" id="KW-0472">Membrane</keyword>
<accession>A0ABQ5V6K5</accession>
<organism evidence="4 5">
    <name type="scientific">Algimonas ampicilliniresistens</name>
    <dbReference type="NCBI Taxonomy" id="1298735"/>
    <lineage>
        <taxon>Bacteria</taxon>
        <taxon>Pseudomonadati</taxon>
        <taxon>Pseudomonadota</taxon>
        <taxon>Alphaproteobacteria</taxon>
        <taxon>Maricaulales</taxon>
        <taxon>Robiginitomaculaceae</taxon>
        <taxon>Algimonas</taxon>
    </lineage>
</organism>
<evidence type="ECO:0000256" key="2">
    <source>
        <dbReference type="SAM" id="Phobius"/>
    </source>
</evidence>
<feature type="domain" description="Peptidase M56" evidence="3">
    <location>
        <begin position="7"/>
        <end position="300"/>
    </location>
</feature>
<keyword evidence="2" id="KW-1133">Transmembrane helix</keyword>
<reference evidence="4" key="2">
    <citation type="submission" date="2023-01" db="EMBL/GenBank/DDBJ databases">
        <title>Draft genome sequence of Algimonas ampicilliniresistens strain NBRC 108219.</title>
        <authorList>
            <person name="Sun Q."/>
            <person name="Mori K."/>
        </authorList>
    </citation>
    <scope>NUCLEOTIDE SEQUENCE</scope>
    <source>
        <strain evidence="4">NBRC 108219</strain>
    </source>
</reference>
<dbReference type="EMBL" id="BSNK01000001">
    <property type="protein sequence ID" value="GLQ22637.1"/>
    <property type="molecule type" value="Genomic_DNA"/>
</dbReference>
<name>A0ABQ5V6K5_9PROT</name>
<dbReference type="Pfam" id="PF05569">
    <property type="entry name" value="Peptidase_M56"/>
    <property type="match status" value="1"/>
</dbReference>
<dbReference type="PANTHER" id="PTHR34978">
    <property type="entry name" value="POSSIBLE SENSOR-TRANSDUCER PROTEIN BLAR"/>
    <property type="match status" value="1"/>
</dbReference>
<proteinExistence type="predicted"/>
<feature type="transmembrane region" description="Helical" evidence="2">
    <location>
        <begin position="6"/>
        <end position="22"/>
    </location>
</feature>
<comment type="caution">
    <text evidence="4">The sequence shown here is derived from an EMBL/GenBank/DDBJ whole genome shotgun (WGS) entry which is preliminary data.</text>
</comment>
<dbReference type="InterPro" id="IPR052173">
    <property type="entry name" value="Beta-lactam_resp_regulator"/>
</dbReference>
<evidence type="ECO:0000259" key="3">
    <source>
        <dbReference type="Pfam" id="PF05569"/>
    </source>
</evidence>
<dbReference type="CDD" id="cd07341">
    <property type="entry name" value="M56_BlaR1_MecR1_like"/>
    <property type="match status" value="1"/>
</dbReference>
<feature type="transmembrane region" description="Helical" evidence="2">
    <location>
        <begin position="313"/>
        <end position="331"/>
    </location>
</feature>
<evidence type="ECO:0000313" key="5">
    <source>
        <dbReference type="Proteomes" id="UP001161391"/>
    </source>
</evidence>
<evidence type="ECO:0000256" key="1">
    <source>
        <dbReference type="SAM" id="Coils"/>
    </source>
</evidence>
<dbReference type="RefSeq" id="WP_284387171.1">
    <property type="nucleotide sequence ID" value="NZ_BSNK01000001.1"/>
</dbReference>
<feature type="coiled-coil region" evidence="1">
    <location>
        <begin position="572"/>
        <end position="606"/>
    </location>
</feature>
<feature type="transmembrane region" description="Helical" evidence="2">
    <location>
        <begin position="98"/>
        <end position="119"/>
    </location>
</feature>
<keyword evidence="5" id="KW-1185">Reference proteome</keyword>
<dbReference type="InterPro" id="IPR008756">
    <property type="entry name" value="Peptidase_M56"/>
</dbReference>
<dbReference type="PANTHER" id="PTHR34978:SF3">
    <property type="entry name" value="SLR0241 PROTEIN"/>
    <property type="match status" value="1"/>
</dbReference>
<dbReference type="Proteomes" id="UP001161391">
    <property type="component" value="Unassembled WGS sequence"/>
</dbReference>
<keyword evidence="2" id="KW-0812">Transmembrane</keyword>
<keyword evidence="1" id="KW-0175">Coiled coil</keyword>
<sequence length="606" mass="66528">MTETFATTVIAVSVLLAMVLLTRRAVARHFGPRAAYALWLLPAARLFMPSIALPSGWFPNLTPATQPAPPMPTGVWRAVAVPPDTPSAFVTAAEAPDIILPVLISIWIIGIAVGLIWALRSQRMQARHIRQTTVTVPDELRSDIDRAARLSGLSKTPNIRMSTQNDGPLVGGLVRPVIVLPKDFMTQFTPTQRRLALLHEMTHLRRGDLWTATAMLAFRLVSWPNPLIHWAWPRFRADQEAACDASVLRRVGETARADYAETLLTAAKTDIKTTGRAARVPGTGLTLSLHHPIKERLMTLGSNTNKKHGATRWALASLLLAGTAISAPLSMADDQVAPTPPTAAEAPSEPKITTNKTMRVFVSTDADSKGYEVREVNGVKTYLRVSRDGTTETLTKEELEAEYGVDFDKIANPPHPPLPLRLDGEPGLRAMVAPHLPRNIQKTVIVRKSDDAEDGSYEIKIENDVKRAFRIDEDGTRTEVDIDEIGQIADIDVEVMGGAHAFAFPALPDGQKRLFLNSDEDMSFWVDGDETGENIFTFNATGIGGSEARLRSAKSMIEATDRMIASMREDADGAADKDLRNAERELEKARKALEKAMEAVRKSEER</sequence>